<dbReference type="KEGG" id="cbk:CLL_A2702"/>
<evidence type="ECO:0000313" key="1">
    <source>
        <dbReference type="EMBL" id="ACD23073.1"/>
    </source>
</evidence>
<proteinExistence type="predicted"/>
<gene>
    <name evidence="1" type="ordered locus">CLL_A2702</name>
</gene>
<reference evidence="1" key="1">
    <citation type="submission" date="2009-06" db="EMBL/GenBank/DDBJ databases">
        <authorList>
            <consortium name="US DOE Joint Genome Institute (JGI-PGF)"/>
            <person name="Lucas S."/>
            <person name="Copeland A."/>
            <person name="Lapidus A."/>
            <person name="Glavina del Rio T."/>
            <person name="Dalin E."/>
            <person name="Tice H."/>
            <person name="Bruce D."/>
            <person name="Goodwin L."/>
            <person name="Pitluck S."/>
            <person name="Kyrpides N."/>
            <person name="Mavromatis K."/>
            <person name="Ivanova N."/>
            <person name="Saunders E."/>
            <person name="Brettin T."/>
            <person name="Detter J.C."/>
            <person name="Han C."/>
            <person name="Larimer F."/>
            <person name="Land M."/>
            <person name="Hauser L."/>
            <person name="Markowitz V."/>
            <person name="Cheng J.-F."/>
            <person name="Hugenholtz P."/>
            <person name="Woyke T."/>
            <person name="Wu D."/>
            <person name="Gronow S."/>
            <person name="Klenk H.-P."/>
            <person name="Eisen J.A."/>
        </authorList>
    </citation>
    <scope>NUCLEOTIDE SEQUENCE</scope>
    <source>
        <strain evidence="1">Eklund 17B</strain>
    </source>
</reference>
<organism evidence="1">
    <name type="scientific">Clostridium botulinum (strain Eklund 17B / Type B)</name>
    <dbReference type="NCBI Taxonomy" id="935198"/>
    <lineage>
        <taxon>Bacteria</taxon>
        <taxon>Bacillati</taxon>
        <taxon>Bacillota</taxon>
        <taxon>Clostridia</taxon>
        <taxon>Eubacteriales</taxon>
        <taxon>Clostridiaceae</taxon>
        <taxon>Clostridium</taxon>
    </lineage>
</organism>
<dbReference type="HOGENOM" id="CLU_3231620_0_0_9"/>
<dbReference type="EMBL" id="CP001056">
    <property type="protein sequence ID" value="ACD23073.1"/>
    <property type="molecule type" value="Genomic_DNA"/>
</dbReference>
<accession>B2TNT3</accession>
<dbReference type="PATRIC" id="fig|935198.13.peg.2662"/>
<sequence>MYFEWEYEVTPEVSKLVTEVLLDLYDESKDNEKIFSKDKDQDK</sequence>
<reference evidence="1" key="2">
    <citation type="submission" date="2009-08" db="EMBL/GenBank/DDBJ databases">
        <authorList>
            <person name="Shrivastava S."/>
            <person name="Brinkac L.M."/>
            <person name="Dodson R.J."/>
            <person name="Harkins D.M."/>
            <person name="Durkin A.S."/>
            <person name="Sutton G."/>
        </authorList>
    </citation>
    <scope>NUCLEOTIDE SEQUENCE</scope>
    <source>
        <strain evidence="1">Eklund 17B</strain>
    </source>
</reference>
<accession>U4P865</accession>
<protein>
    <submittedName>
        <fullName evidence="1">Uncharacterized protein</fullName>
    </submittedName>
</protein>
<name>B2TNT3_CLOBB</name>
<dbReference type="AlphaFoldDB" id="B2TNT3"/>